<dbReference type="Proteomes" id="UP000663829">
    <property type="component" value="Unassembled WGS sequence"/>
</dbReference>
<dbReference type="Proteomes" id="UP000677228">
    <property type="component" value="Unassembled WGS sequence"/>
</dbReference>
<dbReference type="Proteomes" id="UP000682733">
    <property type="component" value="Unassembled WGS sequence"/>
</dbReference>
<dbReference type="EMBL" id="CAJOBC010033573">
    <property type="protein sequence ID" value="CAF4101479.1"/>
    <property type="molecule type" value="Genomic_DNA"/>
</dbReference>
<dbReference type="AlphaFoldDB" id="A0A815D3S0"/>
<protein>
    <submittedName>
        <fullName evidence="1">Uncharacterized protein</fullName>
    </submittedName>
</protein>
<sequence>MTNRRSSFTATLVSDIQANRSGIFTLPASDVKSFNRLLNDLSKHINSNRQQQMVVYIPRSIQGILETDKTAFVKRIELEIIETEIKETLTSKKFEFQSVMRLLNKEKTPLKTAKIIFNDAHNRNTLVQIGLQIDAMHFIAENANQNNNPP</sequence>
<comment type="caution">
    <text evidence="1">The sequence shown here is derived from an EMBL/GenBank/DDBJ whole genome shotgun (WGS) entry which is preliminary data.</text>
</comment>
<evidence type="ECO:0000313" key="5">
    <source>
        <dbReference type="Proteomes" id="UP000663829"/>
    </source>
</evidence>
<proteinExistence type="predicted"/>
<dbReference type="Proteomes" id="UP000681722">
    <property type="component" value="Unassembled WGS sequence"/>
</dbReference>
<dbReference type="EMBL" id="CAJOBA010048114">
    <property type="protein sequence ID" value="CAF4209003.1"/>
    <property type="molecule type" value="Genomic_DNA"/>
</dbReference>
<gene>
    <name evidence="1" type="ORF">GPM918_LOCUS28122</name>
    <name evidence="2" type="ORF">OVA965_LOCUS33078</name>
    <name evidence="3" type="ORF">SRO942_LOCUS28583</name>
    <name evidence="4" type="ORF">TMI583_LOCUS33954</name>
</gene>
<dbReference type="OrthoDB" id="10168879at2759"/>
<accession>A0A815D3S0</accession>
<reference evidence="1" key="1">
    <citation type="submission" date="2021-02" db="EMBL/GenBank/DDBJ databases">
        <authorList>
            <person name="Nowell W R."/>
        </authorList>
    </citation>
    <scope>NUCLEOTIDE SEQUENCE</scope>
</reference>
<organism evidence="1 5">
    <name type="scientific">Didymodactylos carnosus</name>
    <dbReference type="NCBI Taxonomy" id="1234261"/>
    <lineage>
        <taxon>Eukaryota</taxon>
        <taxon>Metazoa</taxon>
        <taxon>Spiralia</taxon>
        <taxon>Gnathifera</taxon>
        <taxon>Rotifera</taxon>
        <taxon>Eurotatoria</taxon>
        <taxon>Bdelloidea</taxon>
        <taxon>Philodinida</taxon>
        <taxon>Philodinidae</taxon>
        <taxon>Didymodactylos</taxon>
    </lineage>
</organism>
<dbReference type="EMBL" id="CAJNOK010026389">
    <property type="protein sequence ID" value="CAF1402105.1"/>
    <property type="molecule type" value="Genomic_DNA"/>
</dbReference>
<evidence type="ECO:0000313" key="3">
    <source>
        <dbReference type="EMBL" id="CAF4101479.1"/>
    </source>
</evidence>
<dbReference type="EMBL" id="CAJNOQ010012134">
    <property type="protein sequence ID" value="CAF1292757.1"/>
    <property type="molecule type" value="Genomic_DNA"/>
</dbReference>
<evidence type="ECO:0000313" key="4">
    <source>
        <dbReference type="EMBL" id="CAF4209003.1"/>
    </source>
</evidence>
<evidence type="ECO:0000313" key="1">
    <source>
        <dbReference type="EMBL" id="CAF1292757.1"/>
    </source>
</evidence>
<keyword evidence="5" id="KW-1185">Reference proteome</keyword>
<name>A0A815D3S0_9BILA</name>
<evidence type="ECO:0000313" key="2">
    <source>
        <dbReference type="EMBL" id="CAF1402105.1"/>
    </source>
</evidence>